<dbReference type="EMBL" id="BLLG01000034">
    <property type="protein sequence ID" value="GFH39534.1"/>
    <property type="molecule type" value="Genomic_DNA"/>
</dbReference>
<dbReference type="Proteomes" id="UP000484988">
    <property type="component" value="Unassembled WGS sequence"/>
</dbReference>
<reference evidence="2 3" key="1">
    <citation type="submission" date="2020-02" db="EMBL/GenBank/DDBJ databases">
        <title>Whole Genome Shotgun Sequence of Streptomyces sp. strain CWH03.</title>
        <authorList>
            <person name="Dohra H."/>
            <person name="Kodani S."/>
            <person name="Yamamura H."/>
        </authorList>
    </citation>
    <scope>NUCLEOTIDE SEQUENCE [LARGE SCALE GENOMIC DNA]</scope>
    <source>
        <strain evidence="2 3">CWH03</strain>
    </source>
</reference>
<name>A0A6A0B5I4_9ACTN</name>
<accession>A0A6A0B5I4</accession>
<dbReference type="AlphaFoldDB" id="A0A6A0B5I4"/>
<evidence type="ECO:0000313" key="3">
    <source>
        <dbReference type="Proteomes" id="UP000484988"/>
    </source>
</evidence>
<organism evidence="2 3">
    <name type="scientific">Streptomyces pacificus</name>
    <dbReference type="NCBI Taxonomy" id="2705029"/>
    <lineage>
        <taxon>Bacteria</taxon>
        <taxon>Bacillati</taxon>
        <taxon>Actinomycetota</taxon>
        <taxon>Actinomycetes</taxon>
        <taxon>Kitasatosporales</taxon>
        <taxon>Streptomycetaceae</taxon>
        <taxon>Streptomyces</taxon>
    </lineage>
</organism>
<evidence type="ECO:0000313" key="2">
    <source>
        <dbReference type="EMBL" id="GFH39534.1"/>
    </source>
</evidence>
<proteinExistence type="predicted"/>
<protein>
    <submittedName>
        <fullName evidence="2">Uncharacterized protein</fullName>
    </submittedName>
</protein>
<keyword evidence="3" id="KW-1185">Reference proteome</keyword>
<gene>
    <name evidence="2" type="ORF">SCWH03_58020</name>
</gene>
<comment type="caution">
    <text evidence="2">The sequence shown here is derived from an EMBL/GenBank/DDBJ whole genome shotgun (WGS) entry which is preliminary data.</text>
</comment>
<sequence>MVAGGIVLPASSGLGGKLGSGVVKVAKHAGDDGSRGLENEVPDRCCASPLGWEAQTAKPELQSLRSHGLSGPAPGEEPPGMRAGGSHGVRPLAEVAQQHPGKGSGDGGWRVAEPDTDFTVLVLDIVGGELDDPGEWLRVEEDEYGGNAVVERDIIAIHELPK</sequence>
<evidence type="ECO:0000256" key="1">
    <source>
        <dbReference type="SAM" id="MobiDB-lite"/>
    </source>
</evidence>
<feature type="region of interest" description="Disordered" evidence="1">
    <location>
        <begin position="61"/>
        <end position="87"/>
    </location>
</feature>